<reference evidence="2" key="1">
    <citation type="submission" date="2022-03" db="EMBL/GenBank/DDBJ databases">
        <authorList>
            <person name="Alioto T."/>
            <person name="Alioto T."/>
            <person name="Gomez Garrido J."/>
        </authorList>
    </citation>
    <scope>NUCLEOTIDE SEQUENCE</scope>
</reference>
<name>A0AAD1VMH4_PELCU</name>
<dbReference type="EMBL" id="OW240912">
    <property type="protein sequence ID" value="CAH2220793.1"/>
    <property type="molecule type" value="Genomic_DNA"/>
</dbReference>
<gene>
    <name evidence="2" type="ORF">PECUL_23A055908</name>
</gene>
<dbReference type="Proteomes" id="UP001295444">
    <property type="component" value="Chromosome 01"/>
</dbReference>
<feature type="compositionally biased region" description="Basic and acidic residues" evidence="1">
    <location>
        <begin position="1"/>
        <end position="27"/>
    </location>
</feature>
<protein>
    <submittedName>
        <fullName evidence="2">Uncharacterized protein</fullName>
    </submittedName>
</protein>
<sequence length="145" mass="16667">MVARKTQETKNTKNKSENKNEPLEKRLSIFSPQSTKIGEQNNLLDETSKSVDQERAEKAAVATELQQVTVDLLNSALETQFIKIKNEIQRFTEEFKNDLNNINGKVNENSEKMKKMELGSTQMQNDINILKTKIVQMEQKHADLE</sequence>
<accession>A0AAD1VMH4</accession>
<organism evidence="2 3">
    <name type="scientific">Pelobates cultripes</name>
    <name type="common">Western spadefoot toad</name>
    <dbReference type="NCBI Taxonomy" id="61616"/>
    <lineage>
        <taxon>Eukaryota</taxon>
        <taxon>Metazoa</taxon>
        <taxon>Chordata</taxon>
        <taxon>Craniata</taxon>
        <taxon>Vertebrata</taxon>
        <taxon>Euteleostomi</taxon>
        <taxon>Amphibia</taxon>
        <taxon>Batrachia</taxon>
        <taxon>Anura</taxon>
        <taxon>Pelobatoidea</taxon>
        <taxon>Pelobatidae</taxon>
        <taxon>Pelobates</taxon>
    </lineage>
</organism>
<dbReference type="AlphaFoldDB" id="A0AAD1VMH4"/>
<evidence type="ECO:0000313" key="2">
    <source>
        <dbReference type="EMBL" id="CAH2220793.1"/>
    </source>
</evidence>
<keyword evidence="3" id="KW-1185">Reference proteome</keyword>
<evidence type="ECO:0000256" key="1">
    <source>
        <dbReference type="SAM" id="MobiDB-lite"/>
    </source>
</evidence>
<feature type="compositionally biased region" description="Polar residues" evidence="1">
    <location>
        <begin position="30"/>
        <end position="45"/>
    </location>
</feature>
<feature type="compositionally biased region" description="Basic and acidic residues" evidence="1">
    <location>
        <begin position="46"/>
        <end position="55"/>
    </location>
</feature>
<proteinExistence type="predicted"/>
<feature type="region of interest" description="Disordered" evidence="1">
    <location>
        <begin position="1"/>
        <end position="55"/>
    </location>
</feature>
<evidence type="ECO:0000313" key="3">
    <source>
        <dbReference type="Proteomes" id="UP001295444"/>
    </source>
</evidence>